<feature type="non-terminal residue" evidence="1">
    <location>
        <position position="1"/>
    </location>
</feature>
<proteinExistence type="predicted"/>
<evidence type="ECO:0000313" key="1">
    <source>
        <dbReference type="EMBL" id="CAG8764413.1"/>
    </source>
</evidence>
<evidence type="ECO:0000313" key="2">
    <source>
        <dbReference type="Proteomes" id="UP000789366"/>
    </source>
</evidence>
<dbReference type="Proteomes" id="UP000789366">
    <property type="component" value="Unassembled WGS sequence"/>
</dbReference>
<sequence length="233" mass="26781">RPHAQGRQHTGHLLAAALNHEAIYFAAIPQPVEGPDFDDRFIPTPTTKQRLDITSTDNPFMTRSLDDLERRYNLLLEFGGGGRSKVVRIPNPTYQPPPAPITKAFINSLKPKISSNILPTPHYNLTIREKKALYKLVNDKNIVITLTDKNLGLAIMPYDEYIKALKNLLNPNDYEIIEQTEEECIDIMQTQIFNLTMTMNTKHNNYFIPEETQLPFFHALPKVHKNPLKWRPI</sequence>
<reference evidence="1" key="1">
    <citation type="submission" date="2021-06" db="EMBL/GenBank/DDBJ databases">
        <authorList>
            <person name="Kallberg Y."/>
            <person name="Tangrot J."/>
            <person name="Rosling A."/>
        </authorList>
    </citation>
    <scope>NUCLEOTIDE SEQUENCE</scope>
    <source>
        <strain evidence="1">28 12/20/2015</strain>
    </source>
</reference>
<gene>
    <name evidence="1" type="ORF">SPELUC_LOCUS15351</name>
</gene>
<name>A0ACA9QSD7_9GLOM</name>
<dbReference type="EMBL" id="CAJVPW010050208">
    <property type="protein sequence ID" value="CAG8764413.1"/>
    <property type="molecule type" value="Genomic_DNA"/>
</dbReference>
<accession>A0ACA9QSD7</accession>
<protein>
    <submittedName>
        <fullName evidence="1">3225_t:CDS:1</fullName>
    </submittedName>
</protein>
<feature type="non-terminal residue" evidence="1">
    <location>
        <position position="233"/>
    </location>
</feature>
<keyword evidence="2" id="KW-1185">Reference proteome</keyword>
<organism evidence="1 2">
    <name type="scientific">Cetraspora pellucida</name>
    <dbReference type="NCBI Taxonomy" id="1433469"/>
    <lineage>
        <taxon>Eukaryota</taxon>
        <taxon>Fungi</taxon>
        <taxon>Fungi incertae sedis</taxon>
        <taxon>Mucoromycota</taxon>
        <taxon>Glomeromycotina</taxon>
        <taxon>Glomeromycetes</taxon>
        <taxon>Diversisporales</taxon>
        <taxon>Gigasporaceae</taxon>
        <taxon>Cetraspora</taxon>
    </lineage>
</organism>
<comment type="caution">
    <text evidence="1">The sequence shown here is derived from an EMBL/GenBank/DDBJ whole genome shotgun (WGS) entry which is preliminary data.</text>
</comment>